<comment type="caution">
    <text evidence="2">The sequence shown here is derived from an EMBL/GenBank/DDBJ whole genome shotgun (WGS) entry which is preliminary data.</text>
</comment>
<keyword evidence="3" id="KW-1185">Reference proteome</keyword>
<organism evidence="2 3">
    <name type="scientific">Solihabitans fulvus</name>
    <dbReference type="NCBI Taxonomy" id="1892852"/>
    <lineage>
        <taxon>Bacteria</taxon>
        <taxon>Bacillati</taxon>
        <taxon>Actinomycetota</taxon>
        <taxon>Actinomycetes</taxon>
        <taxon>Pseudonocardiales</taxon>
        <taxon>Pseudonocardiaceae</taxon>
        <taxon>Solihabitans</taxon>
    </lineage>
</organism>
<dbReference type="Proteomes" id="UP000323454">
    <property type="component" value="Unassembled WGS sequence"/>
</dbReference>
<dbReference type="OrthoDB" id="9948849at2"/>
<dbReference type="AlphaFoldDB" id="A0A5B2WKH1"/>
<feature type="region of interest" description="Disordered" evidence="1">
    <location>
        <begin position="87"/>
        <end position="114"/>
    </location>
</feature>
<dbReference type="RefSeq" id="WP_149854622.1">
    <property type="nucleotide sequence ID" value="NZ_VUOB01000079.1"/>
</dbReference>
<proteinExistence type="predicted"/>
<reference evidence="2 3" key="2">
    <citation type="submission" date="2019-09" db="EMBL/GenBank/DDBJ databases">
        <authorList>
            <person name="Jin C."/>
        </authorList>
    </citation>
    <scope>NUCLEOTIDE SEQUENCE [LARGE SCALE GENOMIC DNA]</scope>
    <source>
        <strain evidence="2 3">AN110305</strain>
    </source>
</reference>
<accession>A0A5B2WKH1</accession>
<evidence type="ECO:0000313" key="2">
    <source>
        <dbReference type="EMBL" id="KAA2251414.1"/>
    </source>
</evidence>
<evidence type="ECO:0000256" key="1">
    <source>
        <dbReference type="SAM" id="MobiDB-lite"/>
    </source>
</evidence>
<evidence type="ECO:0000313" key="3">
    <source>
        <dbReference type="Proteomes" id="UP000323454"/>
    </source>
</evidence>
<name>A0A5B2WKH1_9PSEU</name>
<reference evidence="2 3" key="1">
    <citation type="submission" date="2019-09" db="EMBL/GenBank/DDBJ databases">
        <title>Goodfellowia gen. nov., a new genus of the Pseudonocardineae related to Actinoalloteichus, containing Goodfellowia coeruleoviolacea gen. nov., comb. nov. gen. nov., comb. nov.</title>
        <authorList>
            <person name="Labeda D."/>
        </authorList>
    </citation>
    <scope>NUCLEOTIDE SEQUENCE [LARGE SCALE GENOMIC DNA]</scope>
    <source>
        <strain evidence="2 3">AN110305</strain>
    </source>
</reference>
<gene>
    <name evidence="2" type="ORF">F0L68_37255</name>
</gene>
<protein>
    <submittedName>
        <fullName evidence="2">Uncharacterized protein</fullName>
    </submittedName>
</protein>
<sequence length="114" mass="13023">MLVERDLAGMHGQPQPDPLLRWAGQTMSTHRPSQCDRHDLLERRLADIWGNQNEHRVAAVLRVTPIPGHLDRLERLPHDAVHAVADHTLMRQRPPRITEPLNIHHDDPAVLGHP</sequence>
<dbReference type="EMBL" id="VUOB01000079">
    <property type="protein sequence ID" value="KAA2251414.1"/>
    <property type="molecule type" value="Genomic_DNA"/>
</dbReference>